<evidence type="ECO:0000313" key="5">
    <source>
        <dbReference type="Proteomes" id="UP001176940"/>
    </source>
</evidence>
<reference evidence="4" key="1">
    <citation type="submission" date="2023-07" db="EMBL/GenBank/DDBJ databases">
        <authorList>
            <person name="Stuckert A."/>
        </authorList>
    </citation>
    <scope>NUCLEOTIDE SEQUENCE</scope>
</reference>
<proteinExistence type="inferred from homology"/>
<comment type="similarity">
    <text evidence="3">Belongs to the WD repeat PROPPIN family.</text>
</comment>
<evidence type="ECO:0000256" key="1">
    <source>
        <dbReference type="ARBA" id="ARBA00022574"/>
    </source>
</evidence>
<dbReference type="Gene3D" id="2.130.10.10">
    <property type="entry name" value="YVTN repeat-like/Quinoprotein amine dehydrogenase"/>
    <property type="match status" value="1"/>
</dbReference>
<evidence type="ECO:0000256" key="2">
    <source>
        <dbReference type="ARBA" id="ARBA00022737"/>
    </source>
</evidence>
<dbReference type="SUPFAM" id="SSF50978">
    <property type="entry name" value="WD40 repeat-like"/>
    <property type="match status" value="1"/>
</dbReference>
<gene>
    <name evidence="4" type="ORF">RIMI_LOCUS8517136</name>
</gene>
<keyword evidence="5" id="KW-1185">Reference proteome</keyword>
<comment type="caution">
    <text evidence="4">The sequence shown here is derived from an EMBL/GenBank/DDBJ whole genome shotgun (WGS) entry which is preliminary data.</text>
</comment>
<accession>A0ABN9LEY0</accession>
<dbReference type="PANTHER" id="PTHR11227">
    <property type="entry name" value="WD-REPEAT PROTEIN INTERACTING WITH PHOSPHOINOSIDES WIPI -RELATED"/>
    <property type="match status" value="1"/>
</dbReference>
<dbReference type="EMBL" id="CAUEEQ010016957">
    <property type="protein sequence ID" value="CAJ0940327.1"/>
    <property type="molecule type" value="Genomic_DNA"/>
</dbReference>
<dbReference type="InterPro" id="IPR048720">
    <property type="entry name" value="PROPPIN"/>
</dbReference>
<name>A0ABN9LEY0_9NEOB</name>
<keyword evidence="2" id="KW-0677">Repeat</keyword>
<keyword evidence="1" id="KW-0853">WD repeat</keyword>
<dbReference type="InterPro" id="IPR015943">
    <property type="entry name" value="WD40/YVTN_repeat-like_dom_sf"/>
</dbReference>
<evidence type="ECO:0000313" key="4">
    <source>
        <dbReference type="EMBL" id="CAJ0940327.1"/>
    </source>
</evidence>
<dbReference type="InterPro" id="IPR036322">
    <property type="entry name" value="WD40_repeat_dom_sf"/>
</dbReference>
<organism evidence="4 5">
    <name type="scientific">Ranitomeya imitator</name>
    <name type="common">mimic poison frog</name>
    <dbReference type="NCBI Taxonomy" id="111125"/>
    <lineage>
        <taxon>Eukaryota</taxon>
        <taxon>Metazoa</taxon>
        <taxon>Chordata</taxon>
        <taxon>Craniata</taxon>
        <taxon>Vertebrata</taxon>
        <taxon>Euteleostomi</taxon>
        <taxon>Amphibia</taxon>
        <taxon>Batrachia</taxon>
        <taxon>Anura</taxon>
        <taxon>Neobatrachia</taxon>
        <taxon>Hyloidea</taxon>
        <taxon>Dendrobatidae</taxon>
        <taxon>Dendrobatinae</taxon>
        <taxon>Ranitomeya</taxon>
    </lineage>
</organism>
<evidence type="ECO:0008006" key="6">
    <source>
        <dbReference type="Google" id="ProtNLM"/>
    </source>
</evidence>
<dbReference type="Pfam" id="PF21032">
    <property type="entry name" value="PROPPIN"/>
    <property type="match status" value="1"/>
</dbReference>
<protein>
    <recommendedName>
        <fullName evidence="6">WD repeat domain phosphoinositide-interacting protein 4</fullName>
    </recommendedName>
</protein>
<dbReference type="Proteomes" id="UP001176940">
    <property type="component" value="Unassembled WGS sequence"/>
</dbReference>
<evidence type="ECO:0000256" key="3">
    <source>
        <dbReference type="ARBA" id="ARBA00025740"/>
    </source>
</evidence>
<sequence>MACDATLERDRTGVSWAEPRQLLPSHSFLLPASASLPIQPTSFTLMIVIIVKNRIYVYSFPYNPTKLFEFDTRDNPKREDIDLCNAKPSSSSAPFTINAHQSELGCLAVNQQGTLVASASLKSTLIRLFGTQTREQLVELWRGTDPATLYCINFSHDRSFQCSSRDKGTVHIFALKDTKLNRRSAYVGMSW</sequence>